<comment type="caution">
    <text evidence="2">The sequence shown here is derived from an EMBL/GenBank/DDBJ whole genome shotgun (WGS) entry which is preliminary data.</text>
</comment>
<protein>
    <submittedName>
        <fullName evidence="2">CBO0543 family protein</fullName>
    </submittedName>
</protein>
<evidence type="ECO:0000256" key="1">
    <source>
        <dbReference type="SAM" id="Phobius"/>
    </source>
</evidence>
<name>A0ABV6LN42_9BACI</name>
<accession>A0ABV6LN42</accession>
<gene>
    <name evidence="2" type="ORF">ACFFGV_09680</name>
</gene>
<evidence type="ECO:0000313" key="2">
    <source>
        <dbReference type="EMBL" id="MFC0523825.1"/>
    </source>
</evidence>
<feature type="transmembrane region" description="Helical" evidence="1">
    <location>
        <begin position="93"/>
        <end position="110"/>
    </location>
</feature>
<proteinExistence type="predicted"/>
<reference evidence="2 3" key="1">
    <citation type="submission" date="2024-09" db="EMBL/GenBank/DDBJ databases">
        <authorList>
            <person name="Sun Q."/>
            <person name="Mori K."/>
        </authorList>
    </citation>
    <scope>NUCLEOTIDE SEQUENCE [LARGE SCALE GENOMIC DNA]</scope>
    <source>
        <strain evidence="2 3">NCAIM B.02529</strain>
    </source>
</reference>
<dbReference type="RefSeq" id="WP_377347131.1">
    <property type="nucleotide sequence ID" value="NZ_JBHLTP010000008.1"/>
</dbReference>
<sequence>MYLLMVVMVWILFALIFLDKAIIQQTYQTVQYFIIFNLVYNFLYYNHTLWEYQAITTPVLNHTFIELSFTFIILPIAVVVYLKYFPVSRGHQIWYLGWWVVFFTFIEFLFYRMNMFVYDNGWGVLDSLWFNVLMFFMIRLHFLKPMVAFLMSIIITIVLIQFFPIPLDKLK</sequence>
<feature type="transmembrane region" description="Helical" evidence="1">
    <location>
        <begin position="59"/>
        <end position="81"/>
    </location>
</feature>
<organism evidence="2 3">
    <name type="scientific">Pontibacillus salicampi</name>
    <dbReference type="NCBI Taxonomy" id="1449801"/>
    <lineage>
        <taxon>Bacteria</taxon>
        <taxon>Bacillati</taxon>
        <taxon>Bacillota</taxon>
        <taxon>Bacilli</taxon>
        <taxon>Bacillales</taxon>
        <taxon>Bacillaceae</taxon>
        <taxon>Pontibacillus</taxon>
    </lineage>
</organism>
<feature type="transmembrane region" description="Helical" evidence="1">
    <location>
        <begin position="6"/>
        <end position="23"/>
    </location>
</feature>
<dbReference type="EMBL" id="JBHLTP010000008">
    <property type="protein sequence ID" value="MFC0523825.1"/>
    <property type="molecule type" value="Genomic_DNA"/>
</dbReference>
<keyword evidence="1" id="KW-0472">Membrane</keyword>
<dbReference type="NCBIfam" id="NF041644">
    <property type="entry name" value="CBO0543_fam"/>
    <property type="match status" value="1"/>
</dbReference>
<dbReference type="Proteomes" id="UP001589836">
    <property type="component" value="Unassembled WGS sequence"/>
</dbReference>
<keyword evidence="3" id="KW-1185">Reference proteome</keyword>
<evidence type="ECO:0000313" key="3">
    <source>
        <dbReference type="Proteomes" id="UP001589836"/>
    </source>
</evidence>
<dbReference type="InterPro" id="IPR048147">
    <property type="entry name" value="CBO0543-like"/>
</dbReference>
<keyword evidence="1" id="KW-1133">Transmembrane helix</keyword>
<keyword evidence="1" id="KW-0812">Transmembrane</keyword>
<feature type="transmembrane region" description="Helical" evidence="1">
    <location>
        <begin position="147"/>
        <end position="167"/>
    </location>
</feature>
<feature type="transmembrane region" description="Helical" evidence="1">
    <location>
        <begin position="30"/>
        <end position="47"/>
    </location>
</feature>
<feature type="transmembrane region" description="Helical" evidence="1">
    <location>
        <begin position="122"/>
        <end position="140"/>
    </location>
</feature>